<keyword evidence="7" id="KW-0695">RNA-directed DNA polymerase</keyword>
<evidence type="ECO:0000313" key="12">
    <source>
        <dbReference type="Proteomes" id="UP000321393"/>
    </source>
</evidence>
<keyword evidence="8" id="KW-0548">Nucleotidyltransferase</keyword>
<dbReference type="InterPro" id="IPR001584">
    <property type="entry name" value="Integrase_cat-core"/>
</dbReference>
<dbReference type="GO" id="GO:0003676">
    <property type="term" value="F:nucleic acid binding"/>
    <property type="evidence" value="ECO:0007669"/>
    <property type="project" value="InterPro"/>
</dbReference>
<dbReference type="PROSITE" id="PS50994">
    <property type="entry name" value="INTEGRASE"/>
    <property type="match status" value="1"/>
</dbReference>
<keyword evidence="5" id="KW-0460">Magnesium</keyword>
<dbReference type="EMBL" id="SSTE01014001">
    <property type="protein sequence ID" value="KAA0046582.1"/>
    <property type="molecule type" value="Genomic_DNA"/>
</dbReference>
<feature type="domain" description="Integrase catalytic" evidence="10">
    <location>
        <begin position="1"/>
        <end position="110"/>
    </location>
</feature>
<dbReference type="SUPFAM" id="SSF53098">
    <property type="entry name" value="Ribonuclease H-like"/>
    <property type="match status" value="1"/>
</dbReference>
<reference evidence="11 12" key="1">
    <citation type="submission" date="2019-08" db="EMBL/GenBank/DDBJ databases">
        <title>Draft genome sequences of two oriental melons (Cucumis melo L. var makuwa).</title>
        <authorList>
            <person name="Kwon S.-Y."/>
        </authorList>
    </citation>
    <scope>NUCLEOTIDE SEQUENCE [LARGE SCALE GENOMIC DNA]</scope>
    <source>
        <strain evidence="12">cv. SW 3</strain>
        <tissue evidence="11">Leaf</tissue>
    </source>
</reference>
<evidence type="ECO:0000256" key="1">
    <source>
        <dbReference type="ARBA" id="ARBA00022722"/>
    </source>
</evidence>
<evidence type="ECO:0000313" key="11">
    <source>
        <dbReference type="EMBL" id="KAA0046582.1"/>
    </source>
</evidence>
<dbReference type="Gene3D" id="3.30.420.10">
    <property type="entry name" value="Ribonuclease H-like superfamily/Ribonuclease H"/>
    <property type="match status" value="1"/>
</dbReference>
<evidence type="ECO:0000256" key="6">
    <source>
        <dbReference type="ARBA" id="ARBA00022908"/>
    </source>
</evidence>
<dbReference type="GO" id="GO:0015074">
    <property type="term" value="P:DNA integration"/>
    <property type="evidence" value="ECO:0007669"/>
    <property type="project" value="UniProtKB-KW"/>
</dbReference>
<dbReference type="GO" id="GO:0003887">
    <property type="term" value="F:DNA-directed DNA polymerase activity"/>
    <property type="evidence" value="ECO:0007669"/>
    <property type="project" value="UniProtKB-KW"/>
</dbReference>
<dbReference type="PANTHER" id="PTHR42648">
    <property type="entry name" value="TRANSPOSASE, PUTATIVE-RELATED"/>
    <property type="match status" value="1"/>
</dbReference>
<evidence type="ECO:0000256" key="9">
    <source>
        <dbReference type="ARBA" id="ARBA00023172"/>
    </source>
</evidence>
<comment type="caution">
    <text evidence="11">The sequence shown here is derived from an EMBL/GenBank/DDBJ whole genome shotgun (WGS) entry which is preliminary data.</text>
</comment>
<evidence type="ECO:0000256" key="4">
    <source>
        <dbReference type="ARBA" id="ARBA00022801"/>
    </source>
</evidence>
<dbReference type="STRING" id="1194695.A0A5A7TT34"/>
<sequence>MPMEVDDYSRTVWTYLLKSKFQRYTKFVEWKTLDENQSEKKLKILRKDNGLEFLSNEFKILRVNQGIERITVKCTPQQKGLAKRMNKTLLEKVRCLMSNANLPRSFGEKL</sequence>
<dbReference type="AlphaFoldDB" id="A0A5A7TT34"/>
<evidence type="ECO:0000256" key="3">
    <source>
        <dbReference type="ARBA" id="ARBA00022759"/>
    </source>
</evidence>
<evidence type="ECO:0000256" key="2">
    <source>
        <dbReference type="ARBA" id="ARBA00022723"/>
    </source>
</evidence>
<dbReference type="GO" id="GO:0016787">
    <property type="term" value="F:hydrolase activity"/>
    <property type="evidence" value="ECO:0007669"/>
    <property type="project" value="UniProtKB-KW"/>
</dbReference>
<dbReference type="GO" id="GO:0006310">
    <property type="term" value="P:DNA recombination"/>
    <property type="evidence" value="ECO:0007669"/>
    <property type="project" value="UniProtKB-KW"/>
</dbReference>
<evidence type="ECO:0000256" key="7">
    <source>
        <dbReference type="ARBA" id="ARBA00022918"/>
    </source>
</evidence>
<keyword evidence="3" id="KW-0255">Endonuclease</keyword>
<dbReference type="GO" id="GO:0046872">
    <property type="term" value="F:metal ion binding"/>
    <property type="evidence" value="ECO:0007669"/>
    <property type="project" value="UniProtKB-KW"/>
</dbReference>
<dbReference type="GO" id="GO:0003964">
    <property type="term" value="F:RNA-directed DNA polymerase activity"/>
    <property type="evidence" value="ECO:0007669"/>
    <property type="project" value="UniProtKB-KW"/>
</dbReference>
<evidence type="ECO:0000259" key="10">
    <source>
        <dbReference type="PROSITE" id="PS50994"/>
    </source>
</evidence>
<dbReference type="InterPro" id="IPR012337">
    <property type="entry name" value="RNaseH-like_sf"/>
</dbReference>
<keyword evidence="8" id="KW-0808">Transferase</keyword>
<evidence type="ECO:0000256" key="8">
    <source>
        <dbReference type="ARBA" id="ARBA00022932"/>
    </source>
</evidence>
<keyword evidence="9" id="KW-0233">DNA recombination</keyword>
<dbReference type="PANTHER" id="PTHR42648:SF11">
    <property type="entry name" value="TRANSPOSON TY4-P GAG-POL POLYPROTEIN"/>
    <property type="match status" value="1"/>
</dbReference>
<dbReference type="OrthoDB" id="1933590at2759"/>
<accession>A0A5A7TT34</accession>
<dbReference type="GO" id="GO:0004519">
    <property type="term" value="F:endonuclease activity"/>
    <property type="evidence" value="ECO:0007669"/>
    <property type="project" value="UniProtKB-KW"/>
</dbReference>
<keyword evidence="2" id="KW-0479">Metal-binding</keyword>
<gene>
    <name evidence="11" type="ORF">E6C27_scaffold114G001150</name>
</gene>
<protein>
    <recommendedName>
        <fullName evidence="10">Integrase catalytic domain-containing protein</fullName>
    </recommendedName>
</protein>
<dbReference type="Proteomes" id="UP000321393">
    <property type="component" value="Unassembled WGS sequence"/>
</dbReference>
<keyword evidence="6" id="KW-0229">DNA integration</keyword>
<evidence type="ECO:0000256" key="5">
    <source>
        <dbReference type="ARBA" id="ARBA00022842"/>
    </source>
</evidence>
<dbReference type="InterPro" id="IPR039537">
    <property type="entry name" value="Retrotran_Ty1/copia-like"/>
</dbReference>
<keyword evidence="4" id="KW-0378">Hydrolase</keyword>
<proteinExistence type="predicted"/>
<organism evidence="11 12">
    <name type="scientific">Cucumis melo var. makuwa</name>
    <name type="common">Oriental melon</name>
    <dbReference type="NCBI Taxonomy" id="1194695"/>
    <lineage>
        <taxon>Eukaryota</taxon>
        <taxon>Viridiplantae</taxon>
        <taxon>Streptophyta</taxon>
        <taxon>Embryophyta</taxon>
        <taxon>Tracheophyta</taxon>
        <taxon>Spermatophyta</taxon>
        <taxon>Magnoliopsida</taxon>
        <taxon>eudicotyledons</taxon>
        <taxon>Gunneridae</taxon>
        <taxon>Pentapetalae</taxon>
        <taxon>rosids</taxon>
        <taxon>fabids</taxon>
        <taxon>Cucurbitales</taxon>
        <taxon>Cucurbitaceae</taxon>
        <taxon>Benincaseae</taxon>
        <taxon>Cucumis</taxon>
    </lineage>
</organism>
<keyword evidence="8" id="KW-0239">DNA-directed DNA polymerase</keyword>
<keyword evidence="1" id="KW-0540">Nuclease</keyword>
<name>A0A5A7TT34_CUCMM</name>
<dbReference type="InterPro" id="IPR036397">
    <property type="entry name" value="RNaseH_sf"/>
</dbReference>